<dbReference type="SUPFAM" id="SSF53649">
    <property type="entry name" value="Alkaline phosphatase-like"/>
    <property type="match status" value="1"/>
</dbReference>
<organism evidence="3 4">
    <name type="scientific">Gimesia aquarii</name>
    <dbReference type="NCBI Taxonomy" id="2527964"/>
    <lineage>
        <taxon>Bacteria</taxon>
        <taxon>Pseudomonadati</taxon>
        <taxon>Planctomycetota</taxon>
        <taxon>Planctomycetia</taxon>
        <taxon>Planctomycetales</taxon>
        <taxon>Planctomycetaceae</taxon>
        <taxon>Gimesia</taxon>
    </lineage>
</organism>
<dbReference type="RefSeq" id="WP_232102632.1">
    <property type="nucleotide sequence ID" value="NZ_CP037920.1"/>
</dbReference>
<dbReference type="Pfam" id="PF00884">
    <property type="entry name" value="Sulfatase"/>
    <property type="match status" value="1"/>
</dbReference>
<dbReference type="Proteomes" id="UP000318704">
    <property type="component" value="Chromosome"/>
</dbReference>
<dbReference type="Gene3D" id="3.40.720.10">
    <property type="entry name" value="Alkaline Phosphatase, subunit A"/>
    <property type="match status" value="1"/>
</dbReference>
<dbReference type="PANTHER" id="PTHR42693:SF33">
    <property type="entry name" value="ARYLSULFATASE"/>
    <property type="match status" value="1"/>
</dbReference>
<comment type="similarity">
    <text evidence="1">Belongs to the sulfatase family.</text>
</comment>
<dbReference type="PANTHER" id="PTHR42693">
    <property type="entry name" value="ARYLSULFATASE FAMILY MEMBER"/>
    <property type="match status" value="1"/>
</dbReference>
<dbReference type="KEGG" id="gaw:V144x_50860"/>
<sequence length="440" mass="48652">MGDFSCFGNTDATTANIDALAKEGIRFQQFYVNSPICSPSRVAISTGQYPHRHRITSYLASRKANRKRGIADWLDPAAPMLARFLQQSGYATGHFGKWHMGGQRDVDQAPAITSYGFDTSLTNFEGMGPKLLPLTETPTKNGGVKLGRIWQDATRLGEPVKWILRSRITGGFADSAIGFVDQAQKKGQPFYINVWPDDVHTPLFPSLEGWADSQRGLYLSVLEEMDQQFARLFQRIQNDAILRENTLILICSDNGPEENAGSAAPFSGLKATLFEGGIRSPLIVWGPGLIPKEQQGTLNKSSVFAAIDLVPSLLYLAGVSAPEKVIFDGENLAETLIGTSNNSRSAPLFFRRPPDRKDFRSFKNLPDLAVREGKWKLLCDYGGKRPRLYNLESDPSESTNLADQHPQLTSRLIAAVLKWNQSMPVDAGDPSFVRENKSQN</sequence>
<accession>A0A517W2T8</accession>
<feature type="domain" description="Sulfatase N-terminal" evidence="2">
    <location>
        <begin position="3"/>
        <end position="319"/>
    </location>
</feature>
<gene>
    <name evidence="3" type="primary">betC_8</name>
    <name evidence="3" type="ORF">V144x_50860</name>
</gene>
<reference evidence="3 4" key="1">
    <citation type="submission" date="2019-03" db="EMBL/GenBank/DDBJ databases">
        <title>Deep-cultivation of Planctomycetes and their phenomic and genomic characterization uncovers novel biology.</title>
        <authorList>
            <person name="Wiegand S."/>
            <person name="Jogler M."/>
            <person name="Boedeker C."/>
            <person name="Pinto D."/>
            <person name="Vollmers J."/>
            <person name="Rivas-Marin E."/>
            <person name="Kohn T."/>
            <person name="Peeters S.H."/>
            <person name="Heuer A."/>
            <person name="Rast P."/>
            <person name="Oberbeckmann S."/>
            <person name="Bunk B."/>
            <person name="Jeske O."/>
            <person name="Meyerdierks A."/>
            <person name="Storesund J.E."/>
            <person name="Kallscheuer N."/>
            <person name="Luecker S."/>
            <person name="Lage O.M."/>
            <person name="Pohl T."/>
            <person name="Merkel B.J."/>
            <person name="Hornburger P."/>
            <person name="Mueller R.-W."/>
            <person name="Bruemmer F."/>
            <person name="Labrenz M."/>
            <person name="Spormann A.M."/>
            <person name="Op den Camp H."/>
            <person name="Overmann J."/>
            <person name="Amann R."/>
            <person name="Jetten M.S.M."/>
            <person name="Mascher T."/>
            <person name="Medema M.H."/>
            <person name="Devos D.P."/>
            <person name="Kaster A.-K."/>
            <person name="Ovreas L."/>
            <person name="Rohde M."/>
            <person name="Galperin M.Y."/>
            <person name="Jogler C."/>
        </authorList>
    </citation>
    <scope>NUCLEOTIDE SEQUENCE [LARGE SCALE GENOMIC DNA]</scope>
    <source>
        <strain evidence="3 4">V144</strain>
    </source>
</reference>
<dbReference type="InterPro" id="IPR050738">
    <property type="entry name" value="Sulfatase"/>
</dbReference>
<evidence type="ECO:0000313" key="3">
    <source>
        <dbReference type="EMBL" id="QDT99574.1"/>
    </source>
</evidence>
<evidence type="ECO:0000256" key="1">
    <source>
        <dbReference type="ARBA" id="ARBA00008779"/>
    </source>
</evidence>
<evidence type="ECO:0000259" key="2">
    <source>
        <dbReference type="Pfam" id="PF00884"/>
    </source>
</evidence>
<proteinExistence type="inferred from homology"/>
<dbReference type="InterPro" id="IPR017850">
    <property type="entry name" value="Alkaline_phosphatase_core_sf"/>
</dbReference>
<dbReference type="Gene3D" id="3.30.1120.10">
    <property type="match status" value="1"/>
</dbReference>
<dbReference type="GO" id="GO:0004065">
    <property type="term" value="F:arylsulfatase activity"/>
    <property type="evidence" value="ECO:0007669"/>
    <property type="project" value="TreeGrafter"/>
</dbReference>
<protein>
    <submittedName>
        <fullName evidence="3">Choline-sulfatase</fullName>
        <ecNumber evidence="3">3.1.6.6</ecNumber>
    </submittedName>
</protein>
<dbReference type="InterPro" id="IPR000917">
    <property type="entry name" value="Sulfatase_N"/>
</dbReference>
<evidence type="ECO:0000313" key="4">
    <source>
        <dbReference type="Proteomes" id="UP000318704"/>
    </source>
</evidence>
<dbReference type="GO" id="GO:0047753">
    <property type="term" value="F:choline-sulfatase activity"/>
    <property type="evidence" value="ECO:0007669"/>
    <property type="project" value="UniProtKB-EC"/>
</dbReference>
<dbReference type="EMBL" id="CP037920">
    <property type="protein sequence ID" value="QDT99574.1"/>
    <property type="molecule type" value="Genomic_DNA"/>
</dbReference>
<name>A0A517W2T8_9PLAN</name>
<dbReference type="AlphaFoldDB" id="A0A517W2T8"/>
<keyword evidence="3" id="KW-0378">Hydrolase</keyword>
<dbReference type="EC" id="3.1.6.6" evidence="3"/>